<evidence type="ECO:0000256" key="2">
    <source>
        <dbReference type="SAM" id="SignalP"/>
    </source>
</evidence>
<dbReference type="RefSeq" id="XP_003022472.1">
    <property type="nucleotide sequence ID" value="XM_003022426.1"/>
</dbReference>
<evidence type="ECO:0000313" key="3">
    <source>
        <dbReference type="EMBL" id="EFE41854.1"/>
    </source>
</evidence>
<sequence>MVSLLRLCSFLLAAGSTLVQGSPIIAPSIPPCEPPSNFTGPSNFTSKPGNGASPFWLIAHRVLTKDGVKAALGHGANALEMDITGWWSGWFGDHDGLLTSAGDTVSDWFDEIASRRTQGDPVSFVWLDLKNPDFNKNGVNIVSLMILCREKLEKVGVRVLYGFYSSQTNGPSFKFVKQVMNENEAIGIDGKFETVEKDFEEKGIPLQKRVFSSGLFNPDFNFGNCEVHSSGVCAQLREGKESHEFSKVFGWTVSSYTRKDHVYKMMEVGVDGLIYGFVASHYYDHADIRHTLSTIRGWLEEHKDTHRLATVDDNPWSSMSKKGSRKSSWVKGEVPSIAH</sequence>
<dbReference type="KEGG" id="tve:TRV_03422"/>
<comment type="caution">
    <text evidence="3">The sequence shown here is derived from an EMBL/GenBank/DDBJ whole genome shotgun (WGS) entry which is preliminary data.</text>
</comment>
<dbReference type="GeneID" id="9581049"/>
<dbReference type="GO" id="GO:0006629">
    <property type="term" value="P:lipid metabolic process"/>
    <property type="evidence" value="ECO:0007669"/>
    <property type="project" value="InterPro"/>
</dbReference>
<reference evidence="4" key="1">
    <citation type="journal article" date="2011" name="Genome Biol.">
        <title>Comparative and functional genomics provide insights into the pathogenicity of dermatophytic fungi.</title>
        <authorList>
            <person name="Burmester A."/>
            <person name="Shelest E."/>
            <person name="Gloeckner G."/>
            <person name="Heddergott C."/>
            <person name="Schindler S."/>
            <person name="Staib P."/>
            <person name="Heidel A."/>
            <person name="Felder M."/>
            <person name="Petzold A."/>
            <person name="Szafranski K."/>
            <person name="Feuermann M."/>
            <person name="Pedruzzi I."/>
            <person name="Priebe S."/>
            <person name="Groth M."/>
            <person name="Winkler R."/>
            <person name="Li W."/>
            <person name="Kniemeyer O."/>
            <person name="Schroeckh V."/>
            <person name="Hertweck C."/>
            <person name="Hube B."/>
            <person name="White T.C."/>
            <person name="Platzer M."/>
            <person name="Guthke R."/>
            <person name="Heitman J."/>
            <person name="Woestemeyer J."/>
            <person name="Zipfel P.F."/>
            <person name="Monod M."/>
            <person name="Brakhage A.A."/>
        </authorList>
    </citation>
    <scope>NUCLEOTIDE SEQUENCE [LARGE SCALE GENOMIC DNA]</scope>
    <source>
        <strain evidence="4">HKI 0517</strain>
    </source>
</reference>
<keyword evidence="4" id="KW-1185">Reference proteome</keyword>
<dbReference type="EMBL" id="ACYE01000177">
    <property type="protein sequence ID" value="EFE41854.1"/>
    <property type="molecule type" value="Genomic_DNA"/>
</dbReference>
<feature type="chain" id="PRO_5003056082" description="Phospholipase D" evidence="2">
    <location>
        <begin position="22"/>
        <end position="339"/>
    </location>
</feature>
<organism evidence="3 4">
    <name type="scientific">Trichophyton verrucosum (strain HKI 0517)</name>
    <dbReference type="NCBI Taxonomy" id="663202"/>
    <lineage>
        <taxon>Eukaryota</taxon>
        <taxon>Fungi</taxon>
        <taxon>Dikarya</taxon>
        <taxon>Ascomycota</taxon>
        <taxon>Pezizomycotina</taxon>
        <taxon>Eurotiomycetes</taxon>
        <taxon>Eurotiomycetidae</taxon>
        <taxon>Onygenales</taxon>
        <taxon>Arthrodermataceae</taxon>
        <taxon>Trichophyton</taxon>
    </lineage>
</organism>
<accession>D4D8I6</accession>
<evidence type="ECO:0000256" key="1">
    <source>
        <dbReference type="SAM" id="MobiDB-lite"/>
    </source>
</evidence>
<feature type="signal peptide" evidence="2">
    <location>
        <begin position="1"/>
        <end position="21"/>
    </location>
</feature>
<dbReference type="AlphaFoldDB" id="D4D8I6"/>
<protein>
    <recommendedName>
        <fullName evidence="5">Phospholipase D</fullName>
    </recommendedName>
</protein>
<proteinExistence type="predicted"/>
<evidence type="ECO:0000313" key="4">
    <source>
        <dbReference type="Proteomes" id="UP000008383"/>
    </source>
</evidence>
<feature type="region of interest" description="Disordered" evidence="1">
    <location>
        <begin position="314"/>
        <end position="339"/>
    </location>
</feature>
<dbReference type="Gene3D" id="3.20.20.190">
    <property type="entry name" value="Phosphatidylinositol (PI) phosphodiesterase"/>
    <property type="match status" value="1"/>
</dbReference>
<gene>
    <name evidence="3" type="ORF">TRV_03422</name>
</gene>
<dbReference type="HOGENOM" id="CLU_059400_0_0_1"/>
<dbReference type="GO" id="GO:0008081">
    <property type="term" value="F:phosphoric diester hydrolase activity"/>
    <property type="evidence" value="ECO:0007669"/>
    <property type="project" value="InterPro"/>
</dbReference>
<name>D4D8I6_TRIVH</name>
<dbReference type="Proteomes" id="UP000008383">
    <property type="component" value="Unassembled WGS sequence"/>
</dbReference>
<dbReference type="InterPro" id="IPR017946">
    <property type="entry name" value="PLC-like_Pdiesterase_TIM-brl"/>
</dbReference>
<dbReference type="OrthoDB" id="4907280at2759"/>
<keyword evidence="2" id="KW-0732">Signal</keyword>
<evidence type="ECO:0008006" key="5">
    <source>
        <dbReference type="Google" id="ProtNLM"/>
    </source>
</evidence>